<gene>
    <name evidence="2" type="primary">jg19852</name>
    <name evidence="2" type="ORF">PAEG_LOCUS8558</name>
</gene>
<comment type="caution">
    <text evidence="2">The sequence shown here is derived from an EMBL/GenBank/DDBJ whole genome shotgun (WGS) entry which is preliminary data.</text>
</comment>
<keyword evidence="3" id="KW-1185">Reference proteome</keyword>
<dbReference type="Proteomes" id="UP000838756">
    <property type="component" value="Unassembled WGS sequence"/>
</dbReference>
<evidence type="ECO:0000313" key="2">
    <source>
        <dbReference type="EMBL" id="CAH2229070.1"/>
    </source>
</evidence>
<protein>
    <submittedName>
        <fullName evidence="2">Jg19852 protein</fullName>
    </submittedName>
</protein>
<feature type="region of interest" description="Disordered" evidence="1">
    <location>
        <begin position="17"/>
        <end position="41"/>
    </location>
</feature>
<evidence type="ECO:0000256" key="1">
    <source>
        <dbReference type="SAM" id="MobiDB-lite"/>
    </source>
</evidence>
<organism evidence="2 3">
    <name type="scientific">Pararge aegeria aegeria</name>
    <dbReference type="NCBI Taxonomy" id="348720"/>
    <lineage>
        <taxon>Eukaryota</taxon>
        <taxon>Metazoa</taxon>
        <taxon>Ecdysozoa</taxon>
        <taxon>Arthropoda</taxon>
        <taxon>Hexapoda</taxon>
        <taxon>Insecta</taxon>
        <taxon>Pterygota</taxon>
        <taxon>Neoptera</taxon>
        <taxon>Endopterygota</taxon>
        <taxon>Lepidoptera</taxon>
        <taxon>Glossata</taxon>
        <taxon>Ditrysia</taxon>
        <taxon>Papilionoidea</taxon>
        <taxon>Nymphalidae</taxon>
        <taxon>Satyrinae</taxon>
        <taxon>Satyrini</taxon>
        <taxon>Parargina</taxon>
        <taxon>Pararge</taxon>
    </lineage>
</organism>
<reference evidence="2" key="1">
    <citation type="submission" date="2022-03" db="EMBL/GenBank/DDBJ databases">
        <authorList>
            <person name="Lindestad O."/>
        </authorList>
    </citation>
    <scope>NUCLEOTIDE SEQUENCE</scope>
</reference>
<accession>A0A8S4R5S5</accession>
<dbReference type="OrthoDB" id="7466345at2759"/>
<name>A0A8S4R5S5_9NEOP</name>
<dbReference type="AlphaFoldDB" id="A0A8S4R5S5"/>
<proteinExistence type="predicted"/>
<dbReference type="EMBL" id="CAKXAJ010024676">
    <property type="protein sequence ID" value="CAH2229070.1"/>
    <property type="molecule type" value="Genomic_DNA"/>
</dbReference>
<evidence type="ECO:0000313" key="3">
    <source>
        <dbReference type="Proteomes" id="UP000838756"/>
    </source>
</evidence>
<sequence>MDVGVAKCLSGNPAPVNAALVDPHPDGQTTTSESRGAAGYKRPSIVELETPYYRSMPSCGRQSVDLMMMMMMKANIS</sequence>